<dbReference type="InterPro" id="IPR027417">
    <property type="entry name" value="P-loop_NTPase"/>
</dbReference>
<dbReference type="Proteomes" id="UP000177124">
    <property type="component" value="Unassembled WGS sequence"/>
</dbReference>
<evidence type="ECO:0000256" key="2">
    <source>
        <dbReference type="ARBA" id="ARBA00007599"/>
    </source>
</evidence>
<organism evidence="11 12">
    <name type="scientific">Candidatus Curtissbacteria bacterium RIFCSPHIGHO2_02_FULL_42_15</name>
    <dbReference type="NCBI Taxonomy" id="1797716"/>
    <lineage>
        <taxon>Bacteria</taxon>
        <taxon>Candidatus Curtissiibacteriota</taxon>
    </lineage>
</organism>
<dbReference type="PANTHER" id="PTHR33540:SF2">
    <property type="entry name" value="TRNA THREONYLCARBAMOYLADENOSINE BIOSYNTHESIS PROTEIN TSAE"/>
    <property type="match status" value="1"/>
</dbReference>
<dbReference type="InterPro" id="IPR003442">
    <property type="entry name" value="T6A_TsaE"/>
</dbReference>
<evidence type="ECO:0000256" key="10">
    <source>
        <dbReference type="ARBA" id="ARBA00032441"/>
    </source>
</evidence>
<dbReference type="GO" id="GO:0016740">
    <property type="term" value="F:transferase activity"/>
    <property type="evidence" value="ECO:0007669"/>
    <property type="project" value="UniProtKB-KW"/>
</dbReference>
<evidence type="ECO:0000256" key="6">
    <source>
        <dbReference type="ARBA" id="ARBA00022723"/>
    </source>
</evidence>
<evidence type="ECO:0000256" key="1">
    <source>
        <dbReference type="ARBA" id="ARBA00004496"/>
    </source>
</evidence>
<keyword evidence="8" id="KW-0067">ATP-binding</keyword>
<evidence type="ECO:0000256" key="9">
    <source>
        <dbReference type="ARBA" id="ARBA00022842"/>
    </source>
</evidence>
<dbReference type="GO" id="GO:0046872">
    <property type="term" value="F:metal ion binding"/>
    <property type="evidence" value="ECO:0007669"/>
    <property type="project" value="UniProtKB-KW"/>
</dbReference>
<protein>
    <recommendedName>
        <fullName evidence="3">tRNA threonylcarbamoyladenosine biosynthesis protein TsaE</fullName>
    </recommendedName>
    <alternativeName>
        <fullName evidence="10">t(6)A37 threonylcarbamoyladenosine biosynthesis protein TsaE</fullName>
    </alternativeName>
</protein>
<dbReference type="AlphaFoldDB" id="A0A1F5GDV3"/>
<evidence type="ECO:0000313" key="12">
    <source>
        <dbReference type="Proteomes" id="UP000177124"/>
    </source>
</evidence>
<evidence type="ECO:0000256" key="3">
    <source>
        <dbReference type="ARBA" id="ARBA00019010"/>
    </source>
</evidence>
<sequence length="143" mass="16143">MEARTNSPKETKKVAQQLAKTLDAGSVVALFGDLGAGKTVFVQGLAKGLGIKRRVLSPTFVFMRSYPFLHHKKPLTFYHIDLYRGQDSGDFRNLGLEEIFSEEGIVVLEWAEKIRDVLPKKRIDVIINVTGEKSRKISIKNRK</sequence>
<keyword evidence="6" id="KW-0479">Metal-binding</keyword>
<accession>A0A1F5GDV3</accession>
<keyword evidence="9" id="KW-0460">Magnesium</keyword>
<name>A0A1F5GDV3_9BACT</name>
<comment type="similarity">
    <text evidence="2">Belongs to the TsaE family.</text>
</comment>
<dbReference type="GO" id="GO:0005524">
    <property type="term" value="F:ATP binding"/>
    <property type="evidence" value="ECO:0007669"/>
    <property type="project" value="UniProtKB-KW"/>
</dbReference>
<reference evidence="11 12" key="1">
    <citation type="journal article" date="2016" name="Nat. Commun.">
        <title>Thousands of microbial genomes shed light on interconnected biogeochemical processes in an aquifer system.</title>
        <authorList>
            <person name="Anantharaman K."/>
            <person name="Brown C.T."/>
            <person name="Hug L.A."/>
            <person name="Sharon I."/>
            <person name="Castelle C.J."/>
            <person name="Probst A.J."/>
            <person name="Thomas B.C."/>
            <person name="Singh A."/>
            <person name="Wilkins M.J."/>
            <person name="Karaoz U."/>
            <person name="Brodie E.L."/>
            <person name="Williams K.H."/>
            <person name="Hubbard S.S."/>
            <person name="Banfield J.F."/>
        </authorList>
    </citation>
    <scope>NUCLEOTIDE SEQUENCE [LARGE SCALE GENOMIC DNA]</scope>
</reference>
<evidence type="ECO:0000256" key="8">
    <source>
        <dbReference type="ARBA" id="ARBA00022840"/>
    </source>
</evidence>
<keyword evidence="4" id="KW-0963">Cytoplasm</keyword>
<dbReference type="Gene3D" id="3.40.50.300">
    <property type="entry name" value="P-loop containing nucleotide triphosphate hydrolases"/>
    <property type="match status" value="1"/>
</dbReference>
<gene>
    <name evidence="11" type="ORF">A3D07_02565</name>
</gene>
<dbReference type="SUPFAM" id="SSF52540">
    <property type="entry name" value="P-loop containing nucleoside triphosphate hydrolases"/>
    <property type="match status" value="1"/>
</dbReference>
<dbReference type="GO" id="GO:0002949">
    <property type="term" value="P:tRNA threonylcarbamoyladenosine modification"/>
    <property type="evidence" value="ECO:0007669"/>
    <property type="project" value="InterPro"/>
</dbReference>
<dbReference type="NCBIfam" id="TIGR00150">
    <property type="entry name" value="T6A_YjeE"/>
    <property type="match status" value="1"/>
</dbReference>
<keyword evidence="7" id="KW-0547">Nucleotide-binding</keyword>
<dbReference type="STRING" id="1797716.A3D07_02565"/>
<evidence type="ECO:0000313" key="11">
    <source>
        <dbReference type="EMBL" id="OGD90052.1"/>
    </source>
</evidence>
<keyword evidence="11" id="KW-0808">Transferase</keyword>
<evidence type="ECO:0000256" key="7">
    <source>
        <dbReference type="ARBA" id="ARBA00022741"/>
    </source>
</evidence>
<proteinExistence type="inferred from homology"/>
<dbReference type="EMBL" id="MFBF01000056">
    <property type="protein sequence ID" value="OGD90052.1"/>
    <property type="molecule type" value="Genomic_DNA"/>
</dbReference>
<evidence type="ECO:0000256" key="4">
    <source>
        <dbReference type="ARBA" id="ARBA00022490"/>
    </source>
</evidence>
<dbReference type="PANTHER" id="PTHR33540">
    <property type="entry name" value="TRNA THREONYLCARBAMOYLADENOSINE BIOSYNTHESIS PROTEIN TSAE"/>
    <property type="match status" value="1"/>
</dbReference>
<evidence type="ECO:0000256" key="5">
    <source>
        <dbReference type="ARBA" id="ARBA00022694"/>
    </source>
</evidence>
<dbReference type="Pfam" id="PF02367">
    <property type="entry name" value="TsaE"/>
    <property type="match status" value="1"/>
</dbReference>
<comment type="caution">
    <text evidence="11">The sequence shown here is derived from an EMBL/GenBank/DDBJ whole genome shotgun (WGS) entry which is preliminary data.</text>
</comment>
<dbReference type="GO" id="GO:0005737">
    <property type="term" value="C:cytoplasm"/>
    <property type="evidence" value="ECO:0007669"/>
    <property type="project" value="UniProtKB-SubCell"/>
</dbReference>
<comment type="subcellular location">
    <subcellularLocation>
        <location evidence="1">Cytoplasm</location>
    </subcellularLocation>
</comment>
<keyword evidence="5" id="KW-0819">tRNA processing</keyword>